<keyword evidence="1" id="KW-0812">Transmembrane</keyword>
<proteinExistence type="predicted"/>
<dbReference type="RefSeq" id="WP_148549674.1">
    <property type="nucleotide sequence ID" value="NZ_CABIXC010000016.1"/>
</dbReference>
<protein>
    <submittedName>
        <fullName evidence="2">Uncharacterized protein</fullName>
    </submittedName>
</protein>
<feature type="transmembrane region" description="Helical" evidence="1">
    <location>
        <begin position="84"/>
        <end position="102"/>
    </location>
</feature>
<evidence type="ECO:0000313" key="3">
    <source>
        <dbReference type="Proteomes" id="UP000095651"/>
    </source>
</evidence>
<name>A0A174K169_9FIRM</name>
<dbReference type="EMBL" id="CYZE01000016">
    <property type="protein sequence ID" value="CUP04176.1"/>
    <property type="molecule type" value="Genomic_DNA"/>
</dbReference>
<organism evidence="2 3">
    <name type="scientific">Hungatella hathewayi</name>
    <dbReference type="NCBI Taxonomy" id="154046"/>
    <lineage>
        <taxon>Bacteria</taxon>
        <taxon>Bacillati</taxon>
        <taxon>Bacillota</taxon>
        <taxon>Clostridia</taxon>
        <taxon>Lachnospirales</taxon>
        <taxon>Lachnospiraceae</taxon>
        <taxon>Hungatella</taxon>
    </lineage>
</organism>
<feature type="transmembrane region" description="Helical" evidence="1">
    <location>
        <begin position="58"/>
        <end position="77"/>
    </location>
</feature>
<dbReference type="Proteomes" id="UP000095651">
    <property type="component" value="Unassembled WGS sequence"/>
</dbReference>
<accession>A0A174K169</accession>
<keyword evidence="1" id="KW-1133">Transmembrane helix</keyword>
<sequence>MFCRKCGTEFDGKFCPNCGEPVESPQGVPPTQTKLNGTTINSPSFTTPVKEPFYTKTWFIVLMLITCCFPVGIFLMWKYKKFNSPARIIITLFFVAAFIFGLSNTGNTVADAAKTASTTVAATEETETETETTAVTTPSEETTVADNREAALDADNKITELVQAAEADYNVLVNMISAGNASDLDLYDTAKKVNSNLGSYQVNVSRIKCDGIKDYSDAASSYIINMQLVSSYVKKYVDKHKMEDLSSAKECISNMNNYILNLVSKKMEFLKASGYTEEEVMNMLSKMGETAATSE</sequence>
<evidence type="ECO:0000256" key="1">
    <source>
        <dbReference type="SAM" id="Phobius"/>
    </source>
</evidence>
<evidence type="ECO:0000313" key="2">
    <source>
        <dbReference type="EMBL" id="CUP04176.1"/>
    </source>
</evidence>
<dbReference type="AlphaFoldDB" id="A0A174K169"/>
<gene>
    <name evidence="2" type="ORF">ERS852407_04795</name>
</gene>
<reference evidence="2 3" key="1">
    <citation type="submission" date="2015-09" db="EMBL/GenBank/DDBJ databases">
        <authorList>
            <consortium name="Pathogen Informatics"/>
        </authorList>
    </citation>
    <scope>NUCLEOTIDE SEQUENCE [LARGE SCALE GENOMIC DNA]</scope>
    <source>
        <strain evidence="2 3">2789STDY5608850</strain>
    </source>
</reference>
<keyword evidence="1" id="KW-0472">Membrane</keyword>